<comment type="caution">
    <text evidence="1">The sequence shown here is derived from an EMBL/GenBank/DDBJ whole genome shotgun (WGS) entry which is preliminary data.</text>
</comment>
<protein>
    <submittedName>
        <fullName evidence="1">Uncharacterized protein</fullName>
    </submittedName>
</protein>
<reference evidence="1 2" key="1">
    <citation type="submission" date="2017-08" db="EMBL/GenBank/DDBJ databases">
        <title>Substantial Increase in Enzyme Production by Combined Drug-Resistance Mutations in Paenibacillus agaridevorans.</title>
        <authorList>
            <person name="Tanaka Y."/>
            <person name="Funane K."/>
            <person name="Hosaka T."/>
            <person name="Shiwa Y."/>
            <person name="Fujita N."/>
            <person name="Miyazaki T."/>
            <person name="Yoshikawa H."/>
            <person name="Murakami K."/>
            <person name="Kasahara K."/>
            <person name="Inaoka T."/>
            <person name="Hiraga Y."/>
            <person name="Ochi K."/>
        </authorList>
    </citation>
    <scope>NUCLEOTIDE SEQUENCE [LARGE SCALE GENOMIC DNA]</scope>
    <source>
        <strain evidence="1 2">T-3040</strain>
    </source>
</reference>
<name>A0A2R5EYE8_9BACL</name>
<organism evidence="1 2">
    <name type="scientific">Paenibacillus agaridevorans</name>
    <dbReference type="NCBI Taxonomy" id="171404"/>
    <lineage>
        <taxon>Bacteria</taxon>
        <taxon>Bacillati</taxon>
        <taxon>Bacillota</taxon>
        <taxon>Bacilli</taxon>
        <taxon>Bacillales</taxon>
        <taxon>Paenibacillaceae</taxon>
        <taxon>Paenibacillus</taxon>
    </lineage>
</organism>
<evidence type="ECO:0000313" key="1">
    <source>
        <dbReference type="EMBL" id="GBG10068.1"/>
    </source>
</evidence>
<dbReference type="RefSeq" id="WP_108994648.1">
    <property type="nucleotide sequence ID" value="NZ_BDQX01000289.1"/>
</dbReference>
<evidence type="ECO:0000313" key="2">
    <source>
        <dbReference type="Proteomes" id="UP000245202"/>
    </source>
</evidence>
<dbReference type="Proteomes" id="UP000245202">
    <property type="component" value="Unassembled WGS sequence"/>
</dbReference>
<keyword evidence="2" id="KW-1185">Reference proteome</keyword>
<dbReference type="AlphaFoldDB" id="A0A2R5EYE8"/>
<accession>A0A2R5EYE8</accession>
<dbReference type="EMBL" id="BDQX01000289">
    <property type="protein sequence ID" value="GBG10068.1"/>
    <property type="molecule type" value="Genomic_DNA"/>
</dbReference>
<proteinExistence type="predicted"/>
<gene>
    <name evidence="1" type="ORF">PAT3040_04778</name>
</gene>
<sequence length="148" mass="17600">MATDMKLLYDTISMLRHHIESDTAITLDAEDADEWMKDMIKLLHMYNITASRKMTLLGCYVLLRLAVRKHRELALHDNAALTRSILEGDYLFGLYYRFGVQRKEWKLLYHLAPFYKKMQISLHEDKPLQPMLTELREELHTYLEKHCA</sequence>